<dbReference type="Proteomes" id="UP001157439">
    <property type="component" value="Unassembled WGS sequence"/>
</dbReference>
<name>A0AA37WVX3_9GAMM</name>
<proteinExistence type="predicted"/>
<dbReference type="AlphaFoldDB" id="A0AA37WVX3"/>
<accession>A0AA37WVX3</accession>
<protein>
    <submittedName>
        <fullName evidence="1">Anti-sigma factor</fullName>
    </submittedName>
</protein>
<gene>
    <name evidence="1" type="ORF">GCM10007894_08850</name>
</gene>
<dbReference type="EMBL" id="BSPO01000002">
    <property type="protein sequence ID" value="GLS82908.1"/>
    <property type="molecule type" value="Genomic_DNA"/>
</dbReference>
<keyword evidence="2" id="KW-1185">Reference proteome</keyword>
<reference evidence="1 2" key="1">
    <citation type="journal article" date="2014" name="Int. J. Syst. Evol. Microbiol.">
        <title>Complete genome sequence of Corynebacterium casei LMG S-19264T (=DSM 44701T), isolated from a smear-ripened cheese.</title>
        <authorList>
            <consortium name="US DOE Joint Genome Institute (JGI-PGF)"/>
            <person name="Walter F."/>
            <person name="Albersmeier A."/>
            <person name="Kalinowski J."/>
            <person name="Ruckert C."/>
        </authorList>
    </citation>
    <scope>NUCLEOTIDE SEQUENCE [LARGE SCALE GENOMIC DNA]</scope>
    <source>
        <strain evidence="1 2">NBRC 112785</strain>
    </source>
</reference>
<evidence type="ECO:0000313" key="2">
    <source>
        <dbReference type="Proteomes" id="UP001157439"/>
    </source>
</evidence>
<sequence length="169" mass="18725">MNESKAALQNAINDMPNQLQPQTDLWPAIERQLVTGAVQPEPQRSNTAWRNIAIAASLALVSVLSFVGGQHMSKPDNSQSLALLHLLEQQHQQQLAMQTRVGFSAKLTASDNATALSQGINEVRQGAKTVLAQLQQDPNNLELLQLWLWLQQRELELVNQAQSSAFNRI</sequence>
<comment type="caution">
    <text evidence="1">The sequence shown here is derived from an EMBL/GenBank/DDBJ whole genome shotgun (WGS) entry which is preliminary data.</text>
</comment>
<organism evidence="1 2">
    <name type="scientific">Paraferrimonas haliotis</name>
    <dbReference type="NCBI Taxonomy" id="2013866"/>
    <lineage>
        <taxon>Bacteria</taxon>
        <taxon>Pseudomonadati</taxon>
        <taxon>Pseudomonadota</taxon>
        <taxon>Gammaproteobacteria</taxon>
        <taxon>Alteromonadales</taxon>
        <taxon>Ferrimonadaceae</taxon>
        <taxon>Paraferrimonas</taxon>
    </lineage>
</organism>
<dbReference type="RefSeq" id="WP_095497511.1">
    <property type="nucleotide sequence ID" value="NZ_BSPO01000002.1"/>
</dbReference>
<evidence type="ECO:0000313" key="1">
    <source>
        <dbReference type="EMBL" id="GLS82908.1"/>
    </source>
</evidence>